<feature type="region of interest" description="Disordered" evidence="1">
    <location>
        <begin position="1"/>
        <end position="24"/>
    </location>
</feature>
<gene>
    <name evidence="2" type="ORF">KIN20_005481</name>
</gene>
<accession>A0AAD5QF74</accession>
<feature type="compositionally biased region" description="Basic residues" evidence="1">
    <location>
        <begin position="112"/>
        <end position="121"/>
    </location>
</feature>
<comment type="caution">
    <text evidence="2">The sequence shown here is derived from an EMBL/GenBank/DDBJ whole genome shotgun (WGS) entry which is preliminary data.</text>
</comment>
<name>A0AAD5QF74_PARTN</name>
<feature type="compositionally biased region" description="Basic and acidic residues" evidence="1">
    <location>
        <begin position="127"/>
        <end position="146"/>
    </location>
</feature>
<feature type="compositionally biased region" description="Basic and acidic residues" evidence="1">
    <location>
        <begin position="14"/>
        <end position="24"/>
    </location>
</feature>
<keyword evidence="3" id="KW-1185">Reference proteome</keyword>
<sequence>MRCGTSTGATKQPSEPRRSKRQRIDLTLEEGFDRHELERALRQSLQEERIRVKTKPFSKKLRAEKGLKGKAAVQSSPKKKLVDGEQAPGRTEENKKTTEKTSFESSPEGTKPKNKALKRKQVTPETKCNEDIIKPEPSVSKEETAKKSSSKKQASNAALILEEAKQQTLDDPEKEKAVDDPQPQNTSPDDKIRRLSEYPTPTRASDLITLLACTKEVLGDHEYSSDQD</sequence>
<dbReference type="EMBL" id="JAHQIW010000750">
    <property type="protein sequence ID" value="KAJ1349828.1"/>
    <property type="molecule type" value="Genomic_DNA"/>
</dbReference>
<protein>
    <submittedName>
        <fullName evidence="2">Uncharacterized protein</fullName>
    </submittedName>
</protein>
<feature type="compositionally biased region" description="Polar residues" evidence="1">
    <location>
        <begin position="1"/>
        <end position="13"/>
    </location>
</feature>
<feature type="compositionally biased region" description="Basic and acidic residues" evidence="1">
    <location>
        <begin position="90"/>
        <end position="102"/>
    </location>
</feature>
<feature type="region of interest" description="Disordered" evidence="1">
    <location>
        <begin position="51"/>
        <end position="206"/>
    </location>
</feature>
<organism evidence="2 3">
    <name type="scientific">Parelaphostrongylus tenuis</name>
    <name type="common">Meningeal worm</name>
    <dbReference type="NCBI Taxonomy" id="148309"/>
    <lineage>
        <taxon>Eukaryota</taxon>
        <taxon>Metazoa</taxon>
        <taxon>Ecdysozoa</taxon>
        <taxon>Nematoda</taxon>
        <taxon>Chromadorea</taxon>
        <taxon>Rhabditida</taxon>
        <taxon>Rhabditina</taxon>
        <taxon>Rhabditomorpha</taxon>
        <taxon>Strongyloidea</taxon>
        <taxon>Metastrongylidae</taxon>
        <taxon>Parelaphostrongylus</taxon>
    </lineage>
</organism>
<evidence type="ECO:0000256" key="1">
    <source>
        <dbReference type="SAM" id="MobiDB-lite"/>
    </source>
</evidence>
<evidence type="ECO:0000313" key="2">
    <source>
        <dbReference type="EMBL" id="KAJ1349828.1"/>
    </source>
</evidence>
<dbReference type="Proteomes" id="UP001196413">
    <property type="component" value="Unassembled WGS sequence"/>
</dbReference>
<proteinExistence type="predicted"/>
<reference evidence="2" key="1">
    <citation type="submission" date="2021-06" db="EMBL/GenBank/DDBJ databases">
        <title>Parelaphostrongylus tenuis whole genome reference sequence.</title>
        <authorList>
            <person name="Garwood T.J."/>
            <person name="Larsen P.A."/>
            <person name="Fountain-Jones N.M."/>
            <person name="Garbe J.R."/>
            <person name="Macchietto M.G."/>
            <person name="Kania S.A."/>
            <person name="Gerhold R.W."/>
            <person name="Richards J.E."/>
            <person name="Wolf T.M."/>
        </authorList>
    </citation>
    <scope>NUCLEOTIDE SEQUENCE</scope>
    <source>
        <strain evidence="2">MNPRO001-30</strain>
        <tissue evidence="2">Meninges</tissue>
    </source>
</reference>
<dbReference type="AlphaFoldDB" id="A0AAD5QF74"/>
<evidence type="ECO:0000313" key="3">
    <source>
        <dbReference type="Proteomes" id="UP001196413"/>
    </source>
</evidence>